<evidence type="ECO:0000313" key="6">
    <source>
        <dbReference type="EMBL" id="SEA23338.1"/>
    </source>
</evidence>
<dbReference type="InterPro" id="IPR050406">
    <property type="entry name" value="FGGY_Carb_Kinase"/>
</dbReference>
<dbReference type="AlphaFoldDB" id="A0A1H3ZIF0"/>
<dbReference type="RefSeq" id="WP_089759726.1">
    <property type="nucleotide sequence ID" value="NZ_BKAT01000005.1"/>
</dbReference>
<dbReference type="InterPro" id="IPR018485">
    <property type="entry name" value="FGGY_C"/>
</dbReference>
<comment type="similarity">
    <text evidence="1">Belongs to the FGGY kinase family.</text>
</comment>
<evidence type="ECO:0000256" key="2">
    <source>
        <dbReference type="ARBA" id="ARBA00022679"/>
    </source>
</evidence>
<sequence length="509" mass="56721">MDCFISIELGTNAVRVYAFDTNGAIVGFNRGAYTTFHPAADYSEQDPEQIFITMLFVLKNLVSEIKSTGKYQIVSLCFSASMHSLLAVDRNGVPLGNAITWADNRGKQETKRLRTKALARKLYEATGTPIHPMSPLLKILWLKSNQQEKFEKTSMFLSIKSYIIMQLTGRYVIDLSLASATGLLNIHHFGWEQEALDYAGITPTQLPDIVPISDSSCKLKRQYQVSLGIGPETKIIAGSSDGCFASLGGGIMEEGRATITIEDSAAMRIIGRKVLQDEGCRMFNYILDEHYYISGGPSNNGSVVFEWFSRQFANYTDSYSDEMVMRDLLLMAEQVDAGADGLLFLPYLLGERAPIWNPSARGVYFGANINHDRRHFIRATIEGILFEMYSIGKLLLQHRDISQITVNGSFVTAPLISRLLADIFNIPMSVNQHVSAVSTGAFLLSAKEFGIYRSLEEAAKSITLHAPVHPDPANHAIYAKYHQLFEKLTDKLSPEFELLDELTLLSDKH</sequence>
<gene>
    <name evidence="6" type="ORF">SAMN05660909_01234</name>
</gene>
<dbReference type="InterPro" id="IPR043129">
    <property type="entry name" value="ATPase_NBD"/>
</dbReference>
<keyword evidence="7" id="KW-1185">Reference proteome</keyword>
<dbReference type="Proteomes" id="UP000199656">
    <property type="component" value="Unassembled WGS sequence"/>
</dbReference>
<keyword evidence="3 6" id="KW-0418">Kinase</keyword>
<dbReference type="InterPro" id="IPR018484">
    <property type="entry name" value="FGGY_N"/>
</dbReference>
<dbReference type="Pfam" id="PF00370">
    <property type="entry name" value="FGGY_N"/>
    <property type="match status" value="1"/>
</dbReference>
<dbReference type="SUPFAM" id="SSF53067">
    <property type="entry name" value="Actin-like ATPase domain"/>
    <property type="match status" value="2"/>
</dbReference>
<feature type="domain" description="Carbohydrate kinase FGGY N-terminal" evidence="4">
    <location>
        <begin position="5"/>
        <end position="248"/>
    </location>
</feature>
<feature type="domain" description="Carbohydrate kinase FGGY C-terminal" evidence="5">
    <location>
        <begin position="287"/>
        <end position="446"/>
    </location>
</feature>
<evidence type="ECO:0000313" key="7">
    <source>
        <dbReference type="Proteomes" id="UP000199656"/>
    </source>
</evidence>
<protein>
    <submittedName>
        <fullName evidence="6">Gluconokinase</fullName>
    </submittedName>
</protein>
<evidence type="ECO:0000259" key="5">
    <source>
        <dbReference type="Pfam" id="PF02782"/>
    </source>
</evidence>
<evidence type="ECO:0000256" key="1">
    <source>
        <dbReference type="ARBA" id="ARBA00009156"/>
    </source>
</evidence>
<dbReference type="OrthoDB" id="9805576at2"/>
<reference evidence="7" key="1">
    <citation type="submission" date="2016-10" db="EMBL/GenBank/DDBJ databases">
        <authorList>
            <person name="Varghese N."/>
            <person name="Submissions S."/>
        </authorList>
    </citation>
    <scope>NUCLEOTIDE SEQUENCE [LARGE SCALE GENOMIC DNA]</scope>
    <source>
        <strain evidence="7">DSM 23920</strain>
    </source>
</reference>
<dbReference type="CDD" id="cd07770">
    <property type="entry name" value="ASKHA_NBD_FGGY_GntK"/>
    <property type="match status" value="1"/>
</dbReference>
<dbReference type="GO" id="GO:0005975">
    <property type="term" value="P:carbohydrate metabolic process"/>
    <property type="evidence" value="ECO:0007669"/>
    <property type="project" value="InterPro"/>
</dbReference>
<dbReference type="Pfam" id="PF02782">
    <property type="entry name" value="FGGY_C"/>
    <property type="match status" value="1"/>
</dbReference>
<dbReference type="GO" id="GO:0016301">
    <property type="term" value="F:kinase activity"/>
    <property type="evidence" value="ECO:0007669"/>
    <property type="project" value="UniProtKB-KW"/>
</dbReference>
<dbReference type="PANTHER" id="PTHR43095">
    <property type="entry name" value="SUGAR KINASE"/>
    <property type="match status" value="1"/>
</dbReference>
<dbReference type="InterPro" id="IPR000577">
    <property type="entry name" value="Carb_kinase_FGGY"/>
</dbReference>
<dbReference type="EMBL" id="FNRL01000004">
    <property type="protein sequence ID" value="SEA23338.1"/>
    <property type="molecule type" value="Genomic_DNA"/>
</dbReference>
<name>A0A1H3ZIF0_9BACT</name>
<dbReference type="Gene3D" id="3.30.420.40">
    <property type="match status" value="2"/>
</dbReference>
<dbReference type="PANTHER" id="PTHR43095:SF2">
    <property type="entry name" value="GLUCONOKINASE"/>
    <property type="match status" value="1"/>
</dbReference>
<dbReference type="STRING" id="408074.SAMN05660909_01234"/>
<evidence type="ECO:0000259" key="4">
    <source>
        <dbReference type="Pfam" id="PF00370"/>
    </source>
</evidence>
<evidence type="ECO:0000256" key="3">
    <source>
        <dbReference type="ARBA" id="ARBA00022777"/>
    </source>
</evidence>
<keyword evidence="2" id="KW-0808">Transferase</keyword>
<accession>A0A1H3ZIF0</accession>
<dbReference type="PIRSF" id="PIRSF000538">
    <property type="entry name" value="GlpK"/>
    <property type="match status" value="1"/>
</dbReference>
<proteinExistence type="inferred from homology"/>
<organism evidence="6 7">
    <name type="scientific">Chitinophaga terrae</name>
    <name type="common">ex Kim and Jung 2007</name>
    <dbReference type="NCBI Taxonomy" id="408074"/>
    <lineage>
        <taxon>Bacteria</taxon>
        <taxon>Pseudomonadati</taxon>
        <taxon>Bacteroidota</taxon>
        <taxon>Chitinophagia</taxon>
        <taxon>Chitinophagales</taxon>
        <taxon>Chitinophagaceae</taxon>
        <taxon>Chitinophaga</taxon>
    </lineage>
</organism>